<keyword evidence="3 4" id="KW-0012">Acyltransferase</keyword>
<dbReference type="RefSeq" id="WP_252593889.1">
    <property type="nucleotide sequence ID" value="NZ_CP099489.1"/>
</dbReference>
<evidence type="ECO:0000256" key="3">
    <source>
        <dbReference type="ARBA" id="ARBA00023315"/>
    </source>
</evidence>
<dbReference type="PANTHER" id="PTHR18919:SF134">
    <property type="entry name" value="BETA-KETOACYL COA THIOLASE FADA3-RELATED"/>
    <property type="match status" value="1"/>
</dbReference>
<dbReference type="NCBIfam" id="NF005890">
    <property type="entry name" value="PRK07851.1"/>
    <property type="match status" value="1"/>
</dbReference>
<dbReference type="PIRSF" id="PIRSF000429">
    <property type="entry name" value="Ac-CoA_Ac_transf"/>
    <property type="match status" value="1"/>
</dbReference>
<dbReference type="EC" id="2.3.1.9" evidence="7"/>
<dbReference type="Pfam" id="PF00108">
    <property type="entry name" value="Thiolase_N"/>
    <property type="match status" value="1"/>
</dbReference>
<evidence type="ECO:0000256" key="1">
    <source>
        <dbReference type="ARBA" id="ARBA00010982"/>
    </source>
</evidence>
<dbReference type="InterPro" id="IPR020616">
    <property type="entry name" value="Thiolase_N"/>
</dbReference>
<dbReference type="GO" id="GO:0003985">
    <property type="term" value="F:acetyl-CoA C-acetyltransferase activity"/>
    <property type="evidence" value="ECO:0007669"/>
    <property type="project" value="UniProtKB-EC"/>
</dbReference>
<dbReference type="Gene3D" id="3.40.47.10">
    <property type="match status" value="1"/>
</dbReference>
<dbReference type="NCBIfam" id="TIGR01930">
    <property type="entry name" value="AcCoA-C-Actrans"/>
    <property type="match status" value="1"/>
</dbReference>
<dbReference type="InterPro" id="IPR016039">
    <property type="entry name" value="Thiolase-like"/>
</dbReference>
<feature type="domain" description="Thiolase N-terminal" evidence="5">
    <location>
        <begin position="4"/>
        <end position="274"/>
    </location>
</feature>
<comment type="similarity">
    <text evidence="1 4">Belongs to the thiolase-like superfamily. Thiolase family.</text>
</comment>
<protein>
    <submittedName>
        <fullName evidence="7">Acetyl-CoA C-acetyltransferase</fullName>
        <ecNumber evidence="7">2.3.1.9</ecNumber>
    </submittedName>
</protein>
<evidence type="ECO:0000259" key="5">
    <source>
        <dbReference type="Pfam" id="PF00108"/>
    </source>
</evidence>
<accession>A0ABY4YUR4</accession>
<dbReference type="Pfam" id="PF02803">
    <property type="entry name" value="Thiolase_C"/>
    <property type="match status" value="1"/>
</dbReference>
<dbReference type="PANTHER" id="PTHR18919">
    <property type="entry name" value="ACETYL-COA C-ACYLTRANSFERASE"/>
    <property type="match status" value="1"/>
</dbReference>
<dbReference type="EMBL" id="CP099489">
    <property type="protein sequence ID" value="USQ80514.1"/>
    <property type="molecule type" value="Genomic_DNA"/>
</dbReference>
<evidence type="ECO:0000313" key="7">
    <source>
        <dbReference type="EMBL" id="USQ80514.1"/>
    </source>
</evidence>
<gene>
    <name evidence="7" type="ORF">NF556_02275</name>
</gene>
<dbReference type="InterPro" id="IPR002155">
    <property type="entry name" value="Thiolase"/>
</dbReference>
<feature type="domain" description="Thiolase C-terminal" evidence="6">
    <location>
        <begin position="283"/>
        <end position="404"/>
    </location>
</feature>
<dbReference type="PROSITE" id="PS00737">
    <property type="entry name" value="THIOLASE_2"/>
    <property type="match status" value="1"/>
</dbReference>
<keyword evidence="2 4" id="KW-0808">Transferase</keyword>
<dbReference type="InterPro" id="IPR020617">
    <property type="entry name" value="Thiolase_C"/>
</dbReference>
<reference evidence="7" key="1">
    <citation type="submission" date="2022-06" db="EMBL/GenBank/DDBJ databases">
        <title>Ornithinimicrobium HY1793.</title>
        <authorList>
            <person name="Huang Y."/>
        </authorList>
    </citation>
    <scope>NUCLEOTIDE SEQUENCE</scope>
    <source>
        <strain evidence="7">HY1793</strain>
    </source>
</reference>
<keyword evidence="8" id="KW-1185">Reference proteome</keyword>
<name>A0ABY4YUR4_9MICO</name>
<sequence length="405" mass="41950">MEAWIVGARRSPLGRAFKGSLKDVRPDDLAARVITAAVEGTDGLTFEDLEDLYLGCAQPFGEHGQNLARVVSVLLGAQGMGGTTVNRYCASSVQTTRMAFHAILAGEAQALVSAGVECVSRTPNFREAGVDTRAWNNPAFAAAQARTKALAGGGSEWQDLTAEGELPDVYAAMGQTAENVAALCNVSRADQDAWAATSQQRAIAAIEAGLFDSQIVPIELADGTVVTRDDGPRPGTTVEKLATLDPVFRQGGSVTAGNSCPLNDGAAALVITSDEFARSRGIKPLARIVSTAVSALNPEVMGLGPVEASQRALAQAGMSIGDLDLYEINEAFAAQVLPSAQQLGMDLDKLNVHGGGIALGHPFGATGARIAGTLIGALEERDGQFGLETMCVGGGQGMAMIIERL</sequence>
<organism evidence="7 8">
    <name type="scientific">Ornithinimicrobium faecis</name>
    <dbReference type="NCBI Taxonomy" id="2934158"/>
    <lineage>
        <taxon>Bacteria</taxon>
        <taxon>Bacillati</taxon>
        <taxon>Actinomycetota</taxon>
        <taxon>Actinomycetes</taxon>
        <taxon>Micrococcales</taxon>
        <taxon>Ornithinimicrobiaceae</taxon>
        <taxon>Ornithinimicrobium</taxon>
    </lineage>
</organism>
<evidence type="ECO:0000313" key="8">
    <source>
        <dbReference type="Proteomes" id="UP001056455"/>
    </source>
</evidence>
<dbReference type="SUPFAM" id="SSF53901">
    <property type="entry name" value="Thiolase-like"/>
    <property type="match status" value="2"/>
</dbReference>
<dbReference type="Proteomes" id="UP001056455">
    <property type="component" value="Chromosome"/>
</dbReference>
<evidence type="ECO:0000256" key="4">
    <source>
        <dbReference type="RuleBase" id="RU003557"/>
    </source>
</evidence>
<dbReference type="InterPro" id="IPR020613">
    <property type="entry name" value="Thiolase_CS"/>
</dbReference>
<proteinExistence type="inferred from homology"/>
<dbReference type="CDD" id="cd00751">
    <property type="entry name" value="thiolase"/>
    <property type="match status" value="1"/>
</dbReference>
<evidence type="ECO:0000259" key="6">
    <source>
        <dbReference type="Pfam" id="PF02803"/>
    </source>
</evidence>
<evidence type="ECO:0000256" key="2">
    <source>
        <dbReference type="ARBA" id="ARBA00022679"/>
    </source>
</evidence>